<dbReference type="AlphaFoldDB" id="A0AAV2H9E4"/>
<dbReference type="Proteomes" id="UP001497497">
    <property type="component" value="Unassembled WGS sequence"/>
</dbReference>
<sequence>NRQNQPASRSQQFSSSGNRYYVNINTMASSHISTQIGVLLTILVSTVLSQMAGPAAQPPMDLSSMLANSGSFPQSGFSGGLPPSGFPQMQMAMPNMAPAPQPRQPHAHSE</sequence>
<protein>
    <submittedName>
        <fullName evidence="2">Uncharacterized protein</fullName>
    </submittedName>
</protein>
<proteinExistence type="predicted"/>
<evidence type="ECO:0000313" key="2">
    <source>
        <dbReference type="EMBL" id="CAL1529763.1"/>
    </source>
</evidence>
<keyword evidence="3" id="KW-1185">Reference proteome</keyword>
<evidence type="ECO:0000313" key="3">
    <source>
        <dbReference type="Proteomes" id="UP001497497"/>
    </source>
</evidence>
<comment type="caution">
    <text evidence="2">The sequence shown here is derived from an EMBL/GenBank/DDBJ whole genome shotgun (WGS) entry which is preliminary data.</text>
</comment>
<feature type="non-terminal residue" evidence="2">
    <location>
        <position position="1"/>
    </location>
</feature>
<name>A0AAV2H9E4_LYMST</name>
<accession>A0AAV2H9E4</accession>
<reference evidence="2 3" key="1">
    <citation type="submission" date="2024-04" db="EMBL/GenBank/DDBJ databases">
        <authorList>
            <consortium name="Genoscope - CEA"/>
            <person name="William W."/>
        </authorList>
    </citation>
    <scope>NUCLEOTIDE SEQUENCE [LARGE SCALE GENOMIC DNA]</scope>
</reference>
<evidence type="ECO:0000256" key="1">
    <source>
        <dbReference type="SAM" id="MobiDB-lite"/>
    </source>
</evidence>
<feature type="region of interest" description="Disordered" evidence="1">
    <location>
        <begin position="53"/>
        <end position="110"/>
    </location>
</feature>
<gene>
    <name evidence="2" type="ORF">GSLYS_00003918001</name>
</gene>
<dbReference type="EMBL" id="CAXITT010000055">
    <property type="protein sequence ID" value="CAL1529763.1"/>
    <property type="molecule type" value="Genomic_DNA"/>
</dbReference>
<organism evidence="2 3">
    <name type="scientific">Lymnaea stagnalis</name>
    <name type="common">Great pond snail</name>
    <name type="synonym">Helix stagnalis</name>
    <dbReference type="NCBI Taxonomy" id="6523"/>
    <lineage>
        <taxon>Eukaryota</taxon>
        <taxon>Metazoa</taxon>
        <taxon>Spiralia</taxon>
        <taxon>Lophotrochozoa</taxon>
        <taxon>Mollusca</taxon>
        <taxon>Gastropoda</taxon>
        <taxon>Heterobranchia</taxon>
        <taxon>Euthyneura</taxon>
        <taxon>Panpulmonata</taxon>
        <taxon>Hygrophila</taxon>
        <taxon>Lymnaeoidea</taxon>
        <taxon>Lymnaeidae</taxon>
        <taxon>Lymnaea</taxon>
    </lineage>
</organism>
<feature type="compositionally biased region" description="Low complexity" evidence="1">
    <location>
        <begin position="69"/>
        <end position="96"/>
    </location>
</feature>